<accession>A0A1P8U8V7</accession>
<dbReference type="InterPro" id="IPR020084">
    <property type="entry name" value="NUDIX_hydrolase_CS"/>
</dbReference>
<proteinExistence type="predicted"/>
<dbReference type="Pfam" id="PF00293">
    <property type="entry name" value="NUDIX"/>
    <property type="match status" value="1"/>
</dbReference>
<dbReference type="InterPro" id="IPR015797">
    <property type="entry name" value="NUDIX_hydrolase-like_dom_sf"/>
</dbReference>
<evidence type="ECO:0000256" key="1">
    <source>
        <dbReference type="ARBA" id="ARBA00022801"/>
    </source>
</evidence>
<dbReference type="SUPFAM" id="SSF55811">
    <property type="entry name" value="Nudix"/>
    <property type="match status" value="1"/>
</dbReference>
<dbReference type="PROSITE" id="PS00893">
    <property type="entry name" value="NUDIX_BOX"/>
    <property type="match status" value="1"/>
</dbReference>
<dbReference type="GO" id="GO:0016787">
    <property type="term" value="F:hydrolase activity"/>
    <property type="evidence" value="ECO:0007669"/>
    <property type="project" value="UniProtKB-KW"/>
</dbReference>
<name>A0A1P8U8V7_9MICO</name>
<organism evidence="3 4">
    <name type="scientific">Microbacterium aurum</name>
    <dbReference type="NCBI Taxonomy" id="36805"/>
    <lineage>
        <taxon>Bacteria</taxon>
        <taxon>Bacillati</taxon>
        <taxon>Actinomycetota</taxon>
        <taxon>Actinomycetes</taxon>
        <taxon>Micrococcales</taxon>
        <taxon>Microbacteriaceae</taxon>
        <taxon>Microbacterium</taxon>
    </lineage>
</organism>
<keyword evidence="4" id="KW-1185">Reference proteome</keyword>
<dbReference type="InterPro" id="IPR000086">
    <property type="entry name" value="NUDIX_hydrolase_dom"/>
</dbReference>
<dbReference type="PROSITE" id="PS51462">
    <property type="entry name" value="NUDIX"/>
    <property type="match status" value="1"/>
</dbReference>
<gene>
    <name evidence="3" type="ORF">BOH66_10025</name>
</gene>
<dbReference type="Proteomes" id="UP000187185">
    <property type="component" value="Chromosome"/>
</dbReference>
<sequence>MTTDAWDARFDDFWDGVELDDPTGARARLEALLAERGIGDARASYERGSLHDSLGEEDAAIPLYRAALADGLSDDLRTQATIQLASSLRNVGDASGAIALLRAVPASDPLHDAAQAFLALALHSDEKPTEALALALRTLAPHLPRYRRAVDAYAGELVKLDRVRVIAVGLLVRDGSVLLESYPANARHGEFLRAPGGGISFGEPAAVAVRREFAEELDATIDDARLLAVTENIFDTSSGRGHEIVHVFAVASAGLAALPADERIAVRDSHTTVGWYEIAALRAGSLPVYPAGILDLLP</sequence>
<keyword evidence="1" id="KW-0378">Hydrolase</keyword>
<dbReference type="STRING" id="36805.BOH66_10025"/>
<dbReference type="KEGG" id="maur:BOH66_10025"/>
<dbReference type="InterPro" id="IPR011990">
    <property type="entry name" value="TPR-like_helical_dom_sf"/>
</dbReference>
<feature type="domain" description="Nudix hydrolase" evidence="2">
    <location>
        <begin position="161"/>
        <end position="298"/>
    </location>
</feature>
<reference evidence="3 4" key="1">
    <citation type="submission" date="2016-12" db="EMBL/GenBank/DDBJ databases">
        <title>Complete genome sequence of Microbacterium aurum KACC 15219.</title>
        <authorList>
            <person name="Jung Y."/>
            <person name="Shin J.-H."/>
            <person name="Lee Y.-J."/>
            <person name="Yi H."/>
            <person name="Bahn Y.-S."/>
            <person name="Kim J.F."/>
            <person name="Lee D.-W."/>
        </authorList>
    </citation>
    <scope>NUCLEOTIDE SEQUENCE [LARGE SCALE GENOMIC DNA]</scope>
    <source>
        <strain evidence="3 4">KACC 15219</strain>
    </source>
</reference>
<dbReference type="SUPFAM" id="SSF48452">
    <property type="entry name" value="TPR-like"/>
    <property type="match status" value="1"/>
</dbReference>
<dbReference type="Gene3D" id="1.25.40.10">
    <property type="entry name" value="Tetratricopeptide repeat domain"/>
    <property type="match status" value="1"/>
</dbReference>
<dbReference type="Pfam" id="PF12688">
    <property type="entry name" value="TPR_5"/>
    <property type="match status" value="1"/>
</dbReference>
<dbReference type="RefSeq" id="WP_076690845.1">
    <property type="nucleotide sequence ID" value="NZ_CP018762.1"/>
</dbReference>
<dbReference type="Gene3D" id="3.90.79.10">
    <property type="entry name" value="Nucleoside Triphosphate Pyrophosphohydrolase"/>
    <property type="match status" value="1"/>
</dbReference>
<dbReference type="OrthoDB" id="193829at2"/>
<dbReference type="AlphaFoldDB" id="A0A1P8U8V7"/>
<dbReference type="InterPro" id="IPR041656">
    <property type="entry name" value="TPR_5"/>
</dbReference>
<evidence type="ECO:0000313" key="4">
    <source>
        <dbReference type="Proteomes" id="UP000187185"/>
    </source>
</evidence>
<dbReference type="CDD" id="cd04688">
    <property type="entry name" value="NUDIX_Hydrolase"/>
    <property type="match status" value="1"/>
</dbReference>
<dbReference type="EMBL" id="CP018762">
    <property type="protein sequence ID" value="APZ34534.1"/>
    <property type="molecule type" value="Genomic_DNA"/>
</dbReference>
<evidence type="ECO:0000313" key="3">
    <source>
        <dbReference type="EMBL" id="APZ34534.1"/>
    </source>
</evidence>
<evidence type="ECO:0000259" key="2">
    <source>
        <dbReference type="PROSITE" id="PS51462"/>
    </source>
</evidence>
<protein>
    <recommendedName>
        <fullName evidence="2">Nudix hydrolase domain-containing protein</fullName>
    </recommendedName>
</protein>